<dbReference type="Pfam" id="PF13439">
    <property type="entry name" value="Glyco_transf_4"/>
    <property type="match status" value="1"/>
</dbReference>
<comment type="caution">
    <text evidence="3">The sequence shown here is derived from an EMBL/GenBank/DDBJ whole genome shotgun (WGS) entry which is preliminary data.</text>
</comment>
<evidence type="ECO:0000313" key="3">
    <source>
        <dbReference type="EMBL" id="OGX90232.1"/>
    </source>
</evidence>
<feature type="domain" description="Glycosyltransferase subfamily 4-like N-terminal" evidence="2">
    <location>
        <begin position="21"/>
        <end position="175"/>
    </location>
</feature>
<evidence type="ECO:0000259" key="2">
    <source>
        <dbReference type="Pfam" id="PF13439"/>
    </source>
</evidence>
<sequence length="390" mass="44013">MHIVFFDHPAYLEYLSIPKFTQMLVEGMKRHGHTTEVWKPTPYFLRFSTSKKIQKWLGYLDQYLVFPTQIRKRLKLQPADTLFVFADQAQGPWVPLLARRPHVIHCHDFMAQHSALGRIPENPASWTGRQYQKLIYNGYSQGENFISVSEKTRKDLELLLPKPPKTSEMVYNGLNKLFKPYDTVAARSELGEKIGLDIGQGYLLHVGGNQWYKNRLGVIELYDAWRSISSLALPLLLIGSALSPDSMEAVKQSKYKKDIHVFGGLDDKFVHLAYAGATVFLFPSLAEGFGWPIAEAMASGCLVMTTGEDPMTEVAGNAGFLVPRRPYQPAASVEKWAVETAVTLEKIIQMSDNERDIAISAGLTNALRFDIDDALNQIESIYTKVLQRAK</sequence>
<dbReference type="RefSeq" id="WP_070743524.1">
    <property type="nucleotide sequence ID" value="NZ_MDZA01000177.1"/>
</dbReference>
<name>A0A1G1TH82_9BACT</name>
<protein>
    <submittedName>
        <fullName evidence="3">Mannosyl transferase</fullName>
    </submittedName>
</protein>
<accession>A0A1G1TH82</accession>
<dbReference type="OrthoDB" id="9801609at2"/>
<dbReference type="PANTHER" id="PTHR46401:SF2">
    <property type="entry name" value="GLYCOSYLTRANSFERASE WBBK-RELATED"/>
    <property type="match status" value="1"/>
</dbReference>
<dbReference type="InterPro" id="IPR028098">
    <property type="entry name" value="Glyco_trans_4-like_N"/>
</dbReference>
<keyword evidence="1 3" id="KW-0808">Transferase</keyword>
<dbReference type="SUPFAM" id="SSF53756">
    <property type="entry name" value="UDP-Glycosyltransferase/glycogen phosphorylase"/>
    <property type="match status" value="1"/>
</dbReference>
<keyword evidence="4" id="KW-1185">Reference proteome</keyword>
<gene>
    <name evidence="3" type="ORF">BEN49_07220</name>
</gene>
<dbReference type="PANTHER" id="PTHR46401">
    <property type="entry name" value="GLYCOSYLTRANSFERASE WBBK-RELATED"/>
    <property type="match status" value="1"/>
</dbReference>
<dbReference type="EMBL" id="MDZA01000177">
    <property type="protein sequence ID" value="OGX90232.1"/>
    <property type="molecule type" value="Genomic_DNA"/>
</dbReference>
<dbReference type="GO" id="GO:0016757">
    <property type="term" value="F:glycosyltransferase activity"/>
    <property type="evidence" value="ECO:0007669"/>
    <property type="project" value="TreeGrafter"/>
</dbReference>
<organism evidence="3 4">
    <name type="scientific">Hymenobacter coccineus</name>
    <dbReference type="NCBI Taxonomy" id="1908235"/>
    <lineage>
        <taxon>Bacteria</taxon>
        <taxon>Pseudomonadati</taxon>
        <taxon>Bacteroidota</taxon>
        <taxon>Cytophagia</taxon>
        <taxon>Cytophagales</taxon>
        <taxon>Hymenobacteraceae</taxon>
        <taxon>Hymenobacter</taxon>
    </lineage>
</organism>
<dbReference type="GO" id="GO:0009103">
    <property type="term" value="P:lipopolysaccharide biosynthetic process"/>
    <property type="evidence" value="ECO:0007669"/>
    <property type="project" value="TreeGrafter"/>
</dbReference>
<dbReference type="Pfam" id="PF13692">
    <property type="entry name" value="Glyco_trans_1_4"/>
    <property type="match status" value="1"/>
</dbReference>
<dbReference type="AlphaFoldDB" id="A0A1G1TH82"/>
<evidence type="ECO:0000313" key="4">
    <source>
        <dbReference type="Proteomes" id="UP000177506"/>
    </source>
</evidence>
<dbReference type="Gene3D" id="3.40.50.2000">
    <property type="entry name" value="Glycogen Phosphorylase B"/>
    <property type="match status" value="2"/>
</dbReference>
<reference evidence="3 4" key="1">
    <citation type="submission" date="2016-08" db="EMBL/GenBank/DDBJ databases">
        <title>Hymenobacter coccineus sp. nov., Hymenobacter lapidarius sp. nov. and Hymenobacter glacialis sp. nov., isolated from Antarctic soil.</title>
        <authorList>
            <person name="Sedlacek I."/>
            <person name="Kralova S."/>
            <person name="Kyrova K."/>
            <person name="Maslanova I."/>
            <person name="Stankova E."/>
            <person name="Vrbovska V."/>
            <person name="Nemec M."/>
            <person name="Bartak M."/>
            <person name="Svec P."/>
            <person name="Busse H.-J."/>
            <person name="Pantucek R."/>
        </authorList>
    </citation>
    <scope>NUCLEOTIDE SEQUENCE [LARGE SCALE GENOMIC DNA]</scope>
    <source>
        <strain evidence="3 4">CCM 8649</strain>
    </source>
</reference>
<proteinExistence type="predicted"/>
<evidence type="ECO:0000256" key="1">
    <source>
        <dbReference type="ARBA" id="ARBA00022679"/>
    </source>
</evidence>
<dbReference type="Proteomes" id="UP000177506">
    <property type="component" value="Unassembled WGS sequence"/>
</dbReference>